<feature type="signal peptide" evidence="6">
    <location>
        <begin position="1"/>
        <end position="20"/>
    </location>
</feature>
<keyword evidence="4" id="KW-0676">Redox-active center</keyword>
<evidence type="ECO:0000256" key="6">
    <source>
        <dbReference type="SAM" id="SignalP"/>
    </source>
</evidence>
<proteinExistence type="inferred from homology"/>
<gene>
    <name evidence="8" type="ORF">GCM10011501_35140</name>
</gene>
<evidence type="ECO:0000313" key="9">
    <source>
        <dbReference type="Proteomes" id="UP000626370"/>
    </source>
</evidence>
<dbReference type="CDD" id="cd03019">
    <property type="entry name" value="DsbA_DsbA"/>
    <property type="match status" value="1"/>
</dbReference>
<dbReference type="PANTHER" id="PTHR35891">
    <property type="entry name" value="THIOL:DISULFIDE INTERCHANGE PROTEIN DSBA"/>
    <property type="match status" value="1"/>
</dbReference>
<dbReference type="InterPro" id="IPR001853">
    <property type="entry name" value="DSBA-like_thioredoxin_dom"/>
</dbReference>
<sequence length="211" mass="23543">MKKYLVALFTVLLASLSVSAAKWEEGKHYSVAPTSKTNKAEVREYFSYYCPACRGFEASLPEIEKALPNNVTLEKTHVDFMGNTSGEIQFMISTAHAVAEKTGVASEFSSALFNHLQTKRQSISDQDDLKAIYVSVGGNSEKFDKGMKSFSIVGEAKRNKKLQDVLSKSRYLTSVPTFVVNGKYVINNSSLDRDNFFKEFNQLIAHLLTLD</sequence>
<organism evidence="8 9">
    <name type="scientific">Thalassotalea profundi</name>
    <dbReference type="NCBI Taxonomy" id="2036687"/>
    <lineage>
        <taxon>Bacteria</taxon>
        <taxon>Pseudomonadati</taxon>
        <taxon>Pseudomonadota</taxon>
        <taxon>Gammaproteobacteria</taxon>
        <taxon>Alteromonadales</taxon>
        <taxon>Colwelliaceae</taxon>
        <taxon>Thalassotalea</taxon>
    </lineage>
</organism>
<feature type="domain" description="DSBA-like thioredoxin" evidence="7">
    <location>
        <begin position="42"/>
        <end position="192"/>
    </location>
</feature>
<keyword evidence="3 5" id="KW-1015">Disulfide bond</keyword>
<evidence type="ECO:0000256" key="4">
    <source>
        <dbReference type="ARBA" id="ARBA00023284"/>
    </source>
</evidence>
<dbReference type="InterPro" id="IPR036249">
    <property type="entry name" value="Thioredoxin-like_sf"/>
</dbReference>
<keyword evidence="2 6" id="KW-0732">Signal</keyword>
<feature type="chain" id="PRO_5045632247" description="Thiol:disulfide interchange protein" evidence="6">
    <location>
        <begin position="21"/>
        <end position="211"/>
    </location>
</feature>
<dbReference type="RefSeq" id="WP_189379652.1">
    <property type="nucleotide sequence ID" value="NZ_BNAH01000022.1"/>
</dbReference>
<dbReference type="SUPFAM" id="SSF52833">
    <property type="entry name" value="Thioredoxin-like"/>
    <property type="match status" value="1"/>
</dbReference>
<evidence type="ECO:0000256" key="5">
    <source>
        <dbReference type="PIRNR" id="PIRNR001488"/>
    </source>
</evidence>
<evidence type="ECO:0000256" key="1">
    <source>
        <dbReference type="ARBA" id="ARBA00005791"/>
    </source>
</evidence>
<dbReference type="InterPro" id="IPR023205">
    <property type="entry name" value="DsbA/DsbL"/>
</dbReference>
<evidence type="ECO:0000256" key="2">
    <source>
        <dbReference type="ARBA" id="ARBA00022729"/>
    </source>
</evidence>
<reference evidence="9" key="1">
    <citation type="journal article" date="2019" name="Int. J. Syst. Evol. Microbiol.">
        <title>The Global Catalogue of Microorganisms (GCM) 10K type strain sequencing project: providing services to taxonomists for standard genome sequencing and annotation.</title>
        <authorList>
            <consortium name="The Broad Institute Genomics Platform"/>
            <consortium name="The Broad Institute Genome Sequencing Center for Infectious Disease"/>
            <person name="Wu L."/>
            <person name="Ma J."/>
        </authorList>
    </citation>
    <scope>NUCLEOTIDE SEQUENCE [LARGE SCALE GENOMIC DNA]</scope>
    <source>
        <strain evidence="9">CGMCC 1.15922</strain>
    </source>
</reference>
<keyword evidence="9" id="KW-1185">Reference proteome</keyword>
<comment type="subcellular location">
    <subcellularLocation>
        <location evidence="5">Periplasm</location>
    </subcellularLocation>
</comment>
<protein>
    <recommendedName>
        <fullName evidence="5">Thiol:disulfide interchange protein</fullName>
    </recommendedName>
</protein>
<comment type="similarity">
    <text evidence="1">Belongs to the thioredoxin family. DsbA subfamily.</text>
</comment>
<evidence type="ECO:0000256" key="3">
    <source>
        <dbReference type="ARBA" id="ARBA00023157"/>
    </source>
</evidence>
<dbReference type="PANTHER" id="PTHR35891:SF2">
    <property type="entry name" value="THIOL:DISULFIDE INTERCHANGE PROTEIN DSBA"/>
    <property type="match status" value="1"/>
</dbReference>
<dbReference type="PIRSF" id="PIRSF001488">
    <property type="entry name" value="Tdi_protein"/>
    <property type="match status" value="1"/>
</dbReference>
<dbReference type="Pfam" id="PF01323">
    <property type="entry name" value="DSBA"/>
    <property type="match status" value="1"/>
</dbReference>
<evidence type="ECO:0000313" key="8">
    <source>
        <dbReference type="EMBL" id="GHF02823.1"/>
    </source>
</evidence>
<dbReference type="Gene3D" id="3.40.30.10">
    <property type="entry name" value="Glutaredoxin"/>
    <property type="match status" value="1"/>
</dbReference>
<evidence type="ECO:0000259" key="7">
    <source>
        <dbReference type="Pfam" id="PF01323"/>
    </source>
</evidence>
<accession>A0ABQ3J3A1</accession>
<dbReference type="InterPro" id="IPR050824">
    <property type="entry name" value="Thiol_disulfide_DsbA"/>
</dbReference>
<dbReference type="Proteomes" id="UP000626370">
    <property type="component" value="Unassembled WGS sequence"/>
</dbReference>
<dbReference type="EMBL" id="BNAH01000022">
    <property type="protein sequence ID" value="GHF02823.1"/>
    <property type="molecule type" value="Genomic_DNA"/>
</dbReference>
<keyword evidence="5" id="KW-0574">Periplasm</keyword>
<comment type="caution">
    <text evidence="8">The sequence shown here is derived from an EMBL/GenBank/DDBJ whole genome shotgun (WGS) entry which is preliminary data.</text>
</comment>
<name>A0ABQ3J3A1_9GAMM</name>